<dbReference type="RefSeq" id="XP_026294397.1">
    <property type="nucleotide sequence ID" value="XM_026438612.2"/>
</dbReference>
<proteinExistence type="predicted"/>
<dbReference type="AlphaFoldDB" id="A0A6J1TNL9"/>
<dbReference type="Proteomes" id="UP000504606">
    <property type="component" value="Unplaced"/>
</dbReference>
<evidence type="ECO:0000259" key="2">
    <source>
        <dbReference type="Pfam" id="PF13499"/>
    </source>
</evidence>
<feature type="domain" description="EF-hand" evidence="2">
    <location>
        <begin position="81"/>
        <end position="141"/>
    </location>
</feature>
<dbReference type="PANTHER" id="PTHR23048">
    <property type="entry name" value="MYOSIN LIGHT CHAIN 1, 3"/>
    <property type="match status" value="1"/>
</dbReference>
<name>A0A6J1TNL9_FRAOC</name>
<dbReference type="GO" id="GO:0016460">
    <property type="term" value="C:myosin II complex"/>
    <property type="evidence" value="ECO:0007669"/>
    <property type="project" value="TreeGrafter"/>
</dbReference>
<dbReference type="PANTHER" id="PTHR23048:SF0">
    <property type="entry name" value="CALMODULIN LIKE 3"/>
    <property type="match status" value="1"/>
</dbReference>
<sequence>MARYFPEREIDEFRECFYLFARSEQIRTLDELTVVMRSLGMSPTIGELKRYMKEKGGKMTFPEFLEVMHEHRKAEDLPREIVEAFRAADPHRKGYIPARQLRHMLLRWGECLSSREVDQIFREANVSTNGVVKYEDFVKICCAPVPDYY</sequence>
<dbReference type="KEGG" id="foc:113218315"/>
<keyword evidence="3" id="KW-1185">Reference proteome</keyword>
<evidence type="ECO:0000256" key="1">
    <source>
        <dbReference type="ARBA" id="ARBA00022737"/>
    </source>
</evidence>
<protein>
    <submittedName>
        <fullName evidence="4">Calmodulin-like protein 4</fullName>
    </submittedName>
</protein>
<dbReference type="SUPFAM" id="SSF47473">
    <property type="entry name" value="EF-hand"/>
    <property type="match status" value="1"/>
</dbReference>
<gene>
    <name evidence="4" type="primary">LOC113218315</name>
</gene>
<reference evidence="4" key="1">
    <citation type="submission" date="2025-08" db="UniProtKB">
        <authorList>
            <consortium name="RefSeq"/>
        </authorList>
    </citation>
    <scope>IDENTIFICATION</scope>
    <source>
        <tissue evidence="4">Whole organism</tissue>
    </source>
</reference>
<accession>A0A6J1TNL9</accession>
<organism evidence="3 4">
    <name type="scientific">Frankliniella occidentalis</name>
    <name type="common">Western flower thrips</name>
    <name type="synonym">Euthrips occidentalis</name>
    <dbReference type="NCBI Taxonomy" id="133901"/>
    <lineage>
        <taxon>Eukaryota</taxon>
        <taxon>Metazoa</taxon>
        <taxon>Ecdysozoa</taxon>
        <taxon>Arthropoda</taxon>
        <taxon>Hexapoda</taxon>
        <taxon>Insecta</taxon>
        <taxon>Pterygota</taxon>
        <taxon>Neoptera</taxon>
        <taxon>Paraneoptera</taxon>
        <taxon>Thysanoptera</taxon>
        <taxon>Terebrantia</taxon>
        <taxon>Thripoidea</taxon>
        <taxon>Thripidae</taxon>
        <taxon>Frankliniella</taxon>
    </lineage>
</organism>
<evidence type="ECO:0000313" key="4">
    <source>
        <dbReference type="RefSeq" id="XP_026294397.1"/>
    </source>
</evidence>
<dbReference type="FunFam" id="1.10.238.10:FF:000001">
    <property type="entry name" value="Calmodulin 1"/>
    <property type="match status" value="1"/>
</dbReference>
<dbReference type="InterPro" id="IPR050230">
    <property type="entry name" value="CALM/Myosin/TropC-like"/>
</dbReference>
<evidence type="ECO:0000313" key="3">
    <source>
        <dbReference type="Proteomes" id="UP000504606"/>
    </source>
</evidence>
<dbReference type="Pfam" id="PF13499">
    <property type="entry name" value="EF-hand_7"/>
    <property type="match status" value="1"/>
</dbReference>
<dbReference type="GO" id="GO:0005509">
    <property type="term" value="F:calcium ion binding"/>
    <property type="evidence" value="ECO:0007669"/>
    <property type="project" value="InterPro"/>
</dbReference>
<dbReference type="InterPro" id="IPR002048">
    <property type="entry name" value="EF_hand_dom"/>
</dbReference>
<dbReference type="Gene3D" id="1.10.238.10">
    <property type="entry name" value="EF-hand"/>
    <property type="match status" value="2"/>
</dbReference>
<dbReference type="OrthoDB" id="435273at2759"/>
<dbReference type="InterPro" id="IPR011992">
    <property type="entry name" value="EF-hand-dom_pair"/>
</dbReference>
<dbReference type="GeneID" id="113218315"/>
<keyword evidence="1" id="KW-0677">Repeat</keyword>